<dbReference type="Proteomes" id="UP001589774">
    <property type="component" value="Unassembled WGS sequence"/>
</dbReference>
<dbReference type="EMBL" id="JBHLWO010000002">
    <property type="protein sequence ID" value="MFC0320233.1"/>
    <property type="molecule type" value="Genomic_DNA"/>
</dbReference>
<protein>
    <submittedName>
        <fullName evidence="2">P-loop NTPase fold protein</fullName>
    </submittedName>
</protein>
<proteinExistence type="predicted"/>
<dbReference type="Pfam" id="PF07693">
    <property type="entry name" value="KAP_NTPase"/>
    <property type="match status" value="1"/>
</dbReference>
<keyword evidence="3" id="KW-1185">Reference proteome</keyword>
<reference evidence="2 3" key="1">
    <citation type="submission" date="2024-09" db="EMBL/GenBank/DDBJ databases">
        <authorList>
            <person name="Sun Q."/>
            <person name="Mori K."/>
        </authorList>
    </citation>
    <scope>NUCLEOTIDE SEQUENCE [LARGE SCALE GENOMIC DNA]</scope>
    <source>
        <strain evidence="2 3">CCM 7765</strain>
    </source>
</reference>
<comment type="caution">
    <text evidence="2">The sequence shown here is derived from an EMBL/GenBank/DDBJ whole genome shotgun (WGS) entry which is preliminary data.</text>
</comment>
<accession>A0ABV6HQM1</accession>
<organism evidence="2 3">
    <name type="scientific">Olivibacter oleidegradans</name>
    <dbReference type="NCBI Taxonomy" id="760123"/>
    <lineage>
        <taxon>Bacteria</taxon>
        <taxon>Pseudomonadati</taxon>
        <taxon>Bacteroidota</taxon>
        <taxon>Sphingobacteriia</taxon>
        <taxon>Sphingobacteriales</taxon>
        <taxon>Sphingobacteriaceae</taxon>
        <taxon>Olivibacter</taxon>
    </lineage>
</organism>
<evidence type="ECO:0000259" key="1">
    <source>
        <dbReference type="Pfam" id="PF07693"/>
    </source>
</evidence>
<evidence type="ECO:0000313" key="3">
    <source>
        <dbReference type="Proteomes" id="UP001589774"/>
    </source>
</evidence>
<gene>
    <name evidence="2" type="ORF">ACFFI0_18045</name>
</gene>
<feature type="domain" description="KAP NTPase" evidence="1">
    <location>
        <begin position="17"/>
        <end position="347"/>
    </location>
</feature>
<dbReference type="RefSeq" id="WP_377477437.1">
    <property type="nucleotide sequence ID" value="NZ_JBHLWO010000002.1"/>
</dbReference>
<dbReference type="InterPro" id="IPR011646">
    <property type="entry name" value="KAP_P-loop"/>
</dbReference>
<dbReference type="InterPro" id="IPR027417">
    <property type="entry name" value="P-loop_NTPase"/>
</dbReference>
<sequence>MDEILIDHKTLEKRFLEHIQLQGNYRILFTAPFGQGKTTFLNDVFDAVTEKYYAIKLFPVNYSVSANEDVFELIKFDILVQLIGKYKEQLKLKEEDFSFLLTSQVYITNRLDIMSWLQSTIGLFGQIGKSAKDFLGTLNETVGDFNKFQKEIQINEISEVTDYLKKIEGGPGSSYEMDSISRLIFDLIQRLKSSQTENYNNEVVLIVDDLDRLDPEHIFRLFNIFSAHFDNPESLEQHNKFGFDKVIFVCDIENIRRIYRHRYGINVDFKGYLDKFFSYLPFEFDNREFINKKVYEFITLMKVNSTTTSSDFFNHCKNPENKNEFFYAFKWFLICLVNSKIMNLRTMVSLPPVEIPDRFYKYPSYTVNTTDYEILWIFYFLKSILGSWELVSEKLLLLCEIYNVHKAHKASSVESHNQSKDYNVIISFCLPFLFERDKGIRSFFERDDPKCLWSNILKCWIHFEPKTRAVSNGNLQFSFLFASESEEEDSNKLVLTPYDVLLKTYNECKKAGFLE</sequence>
<evidence type="ECO:0000313" key="2">
    <source>
        <dbReference type="EMBL" id="MFC0320233.1"/>
    </source>
</evidence>
<name>A0ABV6HQM1_9SPHI</name>
<dbReference type="SUPFAM" id="SSF52540">
    <property type="entry name" value="P-loop containing nucleoside triphosphate hydrolases"/>
    <property type="match status" value="1"/>
</dbReference>